<dbReference type="RefSeq" id="WP_091648346.1">
    <property type="nucleotide sequence ID" value="NZ_FNHQ01000006.1"/>
</dbReference>
<dbReference type="EC" id="1.17.4.1" evidence="2"/>
<protein>
    <recommendedName>
        <fullName evidence="2">ribonucleoside-diphosphate reductase</fullName>
        <ecNumber evidence="2">1.17.4.1</ecNumber>
    </recommendedName>
</protein>
<evidence type="ECO:0000313" key="8">
    <source>
        <dbReference type="Proteomes" id="UP000199309"/>
    </source>
</evidence>
<dbReference type="InterPro" id="IPR023806">
    <property type="entry name" value="CHP03905"/>
</dbReference>
<comment type="catalytic activity">
    <reaction evidence="5">
        <text>a 2'-deoxyribonucleoside 5'-diphosphate + [thioredoxin]-disulfide + H2O = a ribonucleoside 5'-diphosphate + [thioredoxin]-dithiol</text>
        <dbReference type="Rhea" id="RHEA:23252"/>
        <dbReference type="Rhea" id="RHEA-COMP:10698"/>
        <dbReference type="Rhea" id="RHEA-COMP:10700"/>
        <dbReference type="ChEBI" id="CHEBI:15377"/>
        <dbReference type="ChEBI" id="CHEBI:29950"/>
        <dbReference type="ChEBI" id="CHEBI:50058"/>
        <dbReference type="ChEBI" id="CHEBI:57930"/>
        <dbReference type="ChEBI" id="CHEBI:73316"/>
        <dbReference type="EC" id="1.17.4.1"/>
    </reaction>
</comment>
<proteinExistence type="inferred from homology"/>
<reference evidence="7 8" key="1">
    <citation type="submission" date="2016-10" db="EMBL/GenBank/DDBJ databases">
        <authorList>
            <person name="de Groot N.N."/>
        </authorList>
    </citation>
    <scope>NUCLEOTIDE SEQUENCE [LARGE SCALE GENOMIC DNA]</scope>
    <source>
        <strain evidence="7 8">DSM 16981</strain>
    </source>
</reference>
<dbReference type="Pfam" id="PF12637">
    <property type="entry name" value="TSCPD"/>
    <property type="match status" value="1"/>
</dbReference>
<dbReference type="Proteomes" id="UP000199309">
    <property type="component" value="Unassembled WGS sequence"/>
</dbReference>
<dbReference type="NCBIfam" id="TIGR03905">
    <property type="entry name" value="TIGR03905_4_Cys"/>
    <property type="match status" value="1"/>
</dbReference>
<dbReference type="OrthoDB" id="9801525at2"/>
<dbReference type="EMBL" id="FNHQ01000006">
    <property type="protein sequence ID" value="SDM39430.1"/>
    <property type="molecule type" value="Genomic_DNA"/>
</dbReference>
<evidence type="ECO:0000259" key="6">
    <source>
        <dbReference type="Pfam" id="PF12637"/>
    </source>
</evidence>
<dbReference type="GO" id="GO:0000166">
    <property type="term" value="F:nucleotide binding"/>
    <property type="evidence" value="ECO:0007669"/>
    <property type="project" value="UniProtKB-KW"/>
</dbReference>
<keyword evidence="4" id="KW-0547">Nucleotide-binding</keyword>
<evidence type="ECO:0000256" key="5">
    <source>
        <dbReference type="ARBA" id="ARBA00047754"/>
    </source>
</evidence>
<evidence type="ECO:0000313" key="7">
    <source>
        <dbReference type="EMBL" id="SDM39430.1"/>
    </source>
</evidence>
<feature type="domain" description="TSCPD" evidence="6">
    <location>
        <begin position="3"/>
        <end position="78"/>
    </location>
</feature>
<dbReference type="AlphaFoldDB" id="A0A1G9SVH9"/>
<evidence type="ECO:0000256" key="3">
    <source>
        <dbReference type="ARBA" id="ARBA00022634"/>
    </source>
</evidence>
<evidence type="ECO:0000256" key="1">
    <source>
        <dbReference type="ARBA" id="ARBA00007405"/>
    </source>
</evidence>
<keyword evidence="8" id="KW-1185">Reference proteome</keyword>
<evidence type="ECO:0000256" key="4">
    <source>
        <dbReference type="ARBA" id="ARBA00022741"/>
    </source>
</evidence>
<dbReference type="GO" id="GO:0071897">
    <property type="term" value="P:DNA biosynthetic process"/>
    <property type="evidence" value="ECO:0007669"/>
    <property type="project" value="UniProtKB-KW"/>
</dbReference>
<organism evidence="7 8">
    <name type="scientific">Megasphaera paucivorans</name>
    <dbReference type="NCBI Taxonomy" id="349095"/>
    <lineage>
        <taxon>Bacteria</taxon>
        <taxon>Bacillati</taxon>
        <taxon>Bacillota</taxon>
        <taxon>Negativicutes</taxon>
        <taxon>Veillonellales</taxon>
        <taxon>Veillonellaceae</taxon>
        <taxon>Megasphaera</taxon>
    </lineage>
</organism>
<comment type="similarity">
    <text evidence="1">Belongs to the ribonucleoside diphosphate reductase class-2 family.</text>
</comment>
<keyword evidence="3" id="KW-0237">DNA synthesis</keyword>
<gene>
    <name evidence="7" type="ORF">SAMN05660299_00791</name>
</gene>
<accession>A0A1G9SVH9</accession>
<dbReference type="InterPro" id="IPR024434">
    <property type="entry name" value="TSCPD_dom"/>
</dbReference>
<name>A0A1G9SVH9_9FIRM</name>
<sequence>MYTYEPQGVCSREISFDIKDGIVKQVSFVGGCSGNLQGIGKLVEGMRIEDVIARLSGIHCGNKETSCPDQFSKALKKYVRS</sequence>
<dbReference type="GO" id="GO:0004748">
    <property type="term" value="F:ribonucleoside-diphosphate reductase activity, thioredoxin disulfide as acceptor"/>
    <property type="evidence" value="ECO:0007669"/>
    <property type="project" value="UniProtKB-EC"/>
</dbReference>
<evidence type="ECO:0000256" key="2">
    <source>
        <dbReference type="ARBA" id="ARBA00012274"/>
    </source>
</evidence>